<gene>
    <name evidence="2" type="ORF">Tci_625922</name>
</gene>
<evidence type="ECO:0008006" key="3">
    <source>
        <dbReference type="Google" id="ProtNLM"/>
    </source>
</evidence>
<evidence type="ECO:0000313" key="2">
    <source>
        <dbReference type="EMBL" id="GFA53950.1"/>
    </source>
</evidence>
<dbReference type="EMBL" id="BKCJ010441880">
    <property type="protein sequence ID" value="GFA53950.1"/>
    <property type="molecule type" value="Genomic_DNA"/>
</dbReference>
<organism evidence="2">
    <name type="scientific">Tanacetum cinerariifolium</name>
    <name type="common">Dalmatian daisy</name>
    <name type="synonym">Chrysanthemum cinerariifolium</name>
    <dbReference type="NCBI Taxonomy" id="118510"/>
    <lineage>
        <taxon>Eukaryota</taxon>
        <taxon>Viridiplantae</taxon>
        <taxon>Streptophyta</taxon>
        <taxon>Embryophyta</taxon>
        <taxon>Tracheophyta</taxon>
        <taxon>Spermatophyta</taxon>
        <taxon>Magnoliopsida</taxon>
        <taxon>eudicotyledons</taxon>
        <taxon>Gunneridae</taxon>
        <taxon>Pentapetalae</taxon>
        <taxon>asterids</taxon>
        <taxon>campanulids</taxon>
        <taxon>Asterales</taxon>
        <taxon>Asteraceae</taxon>
        <taxon>Asteroideae</taxon>
        <taxon>Anthemideae</taxon>
        <taxon>Anthemidinae</taxon>
        <taxon>Tanacetum</taxon>
    </lineage>
</organism>
<proteinExistence type="predicted"/>
<dbReference type="Pfam" id="PF14223">
    <property type="entry name" value="Retrotran_gag_2"/>
    <property type="match status" value="1"/>
</dbReference>
<reference evidence="2" key="1">
    <citation type="journal article" date="2019" name="Sci. Rep.">
        <title>Draft genome of Tanacetum cinerariifolium, the natural source of mosquito coil.</title>
        <authorList>
            <person name="Yamashiro T."/>
            <person name="Shiraishi A."/>
            <person name="Satake H."/>
            <person name="Nakayama K."/>
        </authorList>
    </citation>
    <scope>NUCLEOTIDE SEQUENCE</scope>
</reference>
<feature type="coiled-coil region" evidence="1">
    <location>
        <begin position="407"/>
        <end position="463"/>
    </location>
</feature>
<accession>A0A699JUA4</accession>
<protein>
    <recommendedName>
        <fullName evidence="3">Integrase, catalytic region, zinc finger, CCHC-type, peptidase aspartic, catalytic</fullName>
    </recommendedName>
</protein>
<evidence type="ECO:0000256" key="1">
    <source>
        <dbReference type="SAM" id="Coils"/>
    </source>
</evidence>
<name>A0A699JUA4_TANCI</name>
<sequence length="605" mass="69264">MTSLADKAILSGVDNRPPMLEKDMYDSWKSRMELYMLNRQHGRMILESVTRTHNVAKELWERIQLLMQGTSLTKHERECKLYDEFDKFAYRKGESLRDYYLRLSLLLNDINIYNMKLEQFQVNTKFLNTLPPEWSKFVTAVKLVRDLHTTNVDQLHAYLGQHEYHANEVRLMHERTSDPLALSSQYGTMYHYPQFASQVPSSTPLSITYPPNDFHSSVNHNVYNASSSIPQMEYAPTVRQQTEFSPPDTGLVVLVFQKGDDPIDAINQMMSFLTSVVTSRYPPTINQLRTSSNPRQQATINNGRVTIQPIQGRQNSMIVGLSRPYTSGSSGTSEKQREEELVFLADPGIAETSSTQYAVTNNAAYQADDLDAYDSDCDELNSAKIALIENLPHYGSDNLTEDNKNVNDLLIAELERYEDQVKILKEQNNVDKASASCAQSLEIDNLKHIISEHLKEKESLEQKTELSAGQAFWSRYSVQSEPNLSSSTTIVEVPKELPKVIMVNSSVKKLKFHLSSFDMVVKERTTATTITEGTWGFEHTKACFRDEIIPFVKALKELFYSFDQFLIDELTEVQNVFNQMEQAVEQHCIEKKKFQDKMSVLKDNE</sequence>
<keyword evidence="1" id="KW-0175">Coiled coil</keyword>
<dbReference type="AlphaFoldDB" id="A0A699JUA4"/>
<comment type="caution">
    <text evidence="2">The sequence shown here is derived from an EMBL/GenBank/DDBJ whole genome shotgun (WGS) entry which is preliminary data.</text>
</comment>